<accession>A0A1L3GG24</accession>
<dbReference type="RefSeq" id="WP_072286714.1">
    <property type="nucleotide sequence ID" value="NZ_CP015455.1"/>
</dbReference>
<sequence>MRRKDPILPLISPGLADRLPKSRKIQGLIFEWSGVRRGRQTRQRPMPRELLAVLRESVWALLLPLLIFGGNYSGVFTANEAVVAAFSYVFIVEISIHGDMQKIVVSLATI</sequence>
<reference evidence="2 3" key="1">
    <citation type="journal article" date="2017" name="Genome Announc.">
        <title>Complete Genome Sequences of Two Acetylene-Fermenting Pelobacter acetylenicus Strains.</title>
        <authorList>
            <person name="Sutton J.M."/>
            <person name="Baesman S.M."/>
            <person name="Fierst J.L."/>
            <person name="Poret-Peterson A.T."/>
            <person name="Oremland R.S."/>
            <person name="Dunlap D.S."/>
            <person name="Akob D.M."/>
        </authorList>
    </citation>
    <scope>NUCLEOTIDE SEQUENCE [LARGE SCALE GENOMIC DNA]</scope>
    <source>
        <strain evidence="2 3">DSM 3247</strain>
    </source>
</reference>
<dbReference type="InterPro" id="IPR010656">
    <property type="entry name" value="DctM"/>
</dbReference>
<dbReference type="EMBL" id="CP015518">
    <property type="protein sequence ID" value="APG24867.1"/>
    <property type="molecule type" value="Genomic_DNA"/>
</dbReference>
<dbReference type="Proteomes" id="UP000182264">
    <property type="component" value="Chromosome"/>
</dbReference>
<organism evidence="2 3">
    <name type="scientific">Syntrophotalea acetylenica</name>
    <name type="common">Pelobacter acetylenicus</name>
    <dbReference type="NCBI Taxonomy" id="29542"/>
    <lineage>
        <taxon>Bacteria</taxon>
        <taxon>Pseudomonadati</taxon>
        <taxon>Thermodesulfobacteriota</taxon>
        <taxon>Desulfuromonadia</taxon>
        <taxon>Desulfuromonadales</taxon>
        <taxon>Syntrophotaleaceae</taxon>
        <taxon>Syntrophotalea</taxon>
    </lineage>
</organism>
<evidence type="ECO:0000313" key="2">
    <source>
        <dbReference type="EMBL" id="APG24867.1"/>
    </source>
</evidence>
<dbReference type="Pfam" id="PF06808">
    <property type="entry name" value="DctM"/>
    <property type="match status" value="1"/>
</dbReference>
<proteinExistence type="predicted"/>
<name>A0A1L3GG24_SYNAC</name>
<gene>
    <name evidence="2" type="ORF">A7E75_07395</name>
</gene>
<dbReference type="OrthoDB" id="5386213at2"/>
<evidence type="ECO:0000259" key="1">
    <source>
        <dbReference type="Pfam" id="PF06808"/>
    </source>
</evidence>
<dbReference type="STRING" id="29542.A6070_01355"/>
<dbReference type="AlphaFoldDB" id="A0A1L3GG24"/>
<evidence type="ECO:0000313" key="3">
    <source>
        <dbReference type="Proteomes" id="UP000182264"/>
    </source>
</evidence>
<keyword evidence="3" id="KW-1185">Reference proteome</keyword>
<feature type="domain" description="TRAP C4-dicarboxylate transport system permease DctM subunit" evidence="1">
    <location>
        <begin position="33"/>
        <end position="100"/>
    </location>
</feature>
<protein>
    <recommendedName>
        <fullName evidence="1">TRAP C4-dicarboxylate transport system permease DctM subunit domain-containing protein</fullName>
    </recommendedName>
</protein>